<keyword evidence="4" id="KW-1133">Transmembrane helix</keyword>
<dbReference type="SUPFAM" id="SSF53335">
    <property type="entry name" value="S-adenosyl-L-methionine-dependent methyltransferases"/>
    <property type="match status" value="1"/>
</dbReference>
<dbReference type="InterPro" id="IPR029063">
    <property type="entry name" value="SAM-dependent_MTases_sf"/>
</dbReference>
<reference evidence="6 7" key="1">
    <citation type="submission" date="2023-12" db="EMBL/GenBank/DDBJ databases">
        <title>A high-quality genome assembly for Dillenia turbinata (Dilleniales).</title>
        <authorList>
            <person name="Chanderbali A."/>
        </authorList>
    </citation>
    <scope>NUCLEOTIDE SEQUENCE [LARGE SCALE GENOMIC DNA]</scope>
    <source>
        <strain evidence="6">LSX21</strain>
        <tissue evidence="6">Leaf</tissue>
    </source>
</reference>
<gene>
    <name evidence="6" type="ORF">RJ641_029424</name>
</gene>
<protein>
    <submittedName>
        <fullName evidence="6">O-methyltransferase domain</fullName>
    </submittedName>
</protein>
<evidence type="ECO:0000313" key="7">
    <source>
        <dbReference type="Proteomes" id="UP001370490"/>
    </source>
</evidence>
<evidence type="ECO:0000256" key="2">
    <source>
        <dbReference type="ARBA" id="ARBA00022679"/>
    </source>
</evidence>
<keyword evidence="1" id="KW-0489">Methyltransferase</keyword>
<keyword evidence="2" id="KW-0808">Transferase</keyword>
<dbReference type="GO" id="GO:0008171">
    <property type="term" value="F:O-methyltransferase activity"/>
    <property type="evidence" value="ECO:0007669"/>
    <property type="project" value="InterPro"/>
</dbReference>
<dbReference type="GO" id="GO:0032259">
    <property type="term" value="P:methylation"/>
    <property type="evidence" value="ECO:0007669"/>
    <property type="project" value="UniProtKB-KW"/>
</dbReference>
<keyword evidence="4" id="KW-0812">Transmembrane</keyword>
<feature type="non-terminal residue" evidence="6">
    <location>
        <position position="1"/>
    </location>
</feature>
<keyword evidence="3" id="KW-0949">S-adenosyl-L-methionine</keyword>
<dbReference type="Gene3D" id="3.40.50.150">
    <property type="entry name" value="Vaccinia Virus protein VP39"/>
    <property type="match status" value="1"/>
</dbReference>
<evidence type="ECO:0000313" key="6">
    <source>
        <dbReference type="EMBL" id="KAK6939893.1"/>
    </source>
</evidence>
<accession>A0AAN8VRN8</accession>
<evidence type="ECO:0000256" key="1">
    <source>
        <dbReference type="ARBA" id="ARBA00022603"/>
    </source>
</evidence>
<comment type="caution">
    <text evidence="6">The sequence shown here is derived from an EMBL/GenBank/DDBJ whole genome shotgun (WGS) entry which is preliminary data.</text>
</comment>
<keyword evidence="4" id="KW-0472">Membrane</keyword>
<sequence>RRWWNWDCTEHDHFQLPRIQGINFDLPHVIANAPPIQQQDFRHLAFSASKTPNFPQLKGNVVEQWVLHDWGDEHCLKMLKNCWAALPNNGKVIVVESIRPEAAGTSVQANIIFELDLAMMAQTGGKERTEKEHEALALKSGFCRFQVLCCAYTTGVMEFHTSPTPQFSIRFERVRLCIIMTWGTVYVANSGVLLVPIKVKSLFESFPVDQL</sequence>
<evidence type="ECO:0000256" key="4">
    <source>
        <dbReference type="SAM" id="Phobius"/>
    </source>
</evidence>
<dbReference type="EMBL" id="JBAMMX010000005">
    <property type="protein sequence ID" value="KAK6939893.1"/>
    <property type="molecule type" value="Genomic_DNA"/>
</dbReference>
<keyword evidence="7" id="KW-1185">Reference proteome</keyword>
<dbReference type="AlphaFoldDB" id="A0AAN8VRN8"/>
<feature type="domain" description="O-methyltransferase C-terminal" evidence="5">
    <location>
        <begin position="15"/>
        <end position="142"/>
    </location>
</feature>
<dbReference type="PANTHER" id="PTHR11746">
    <property type="entry name" value="O-METHYLTRANSFERASE"/>
    <property type="match status" value="1"/>
</dbReference>
<evidence type="ECO:0000256" key="3">
    <source>
        <dbReference type="ARBA" id="ARBA00022691"/>
    </source>
</evidence>
<dbReference type="PROSITE" id="PS51683">
    <property type="entry name" value="SAM_OMT_II"/>
    <property type="match status" value="1"/>
</dbReference>
<dbReference type="Pfam" id="PF00891">
    <property type="entry name" value="Methyltransf_2"/>
    <property type="match status" value="1"/>
</dbReference>
<dbReference type="InterPro" id="IPR016461">
    <property type="entry name" value="COMT-like"/>
</dbReference>
<dbReference type="Proteomes" id="UP001370490">
    <property type="component" value="Unassembled WGS sequence"/>
</dbReference>
<organism evidence="6 7">
    <name type="scientific">Dillenia turbinata</name>
    <dbReference type="NCBI Taxonomy" id="194707"/>
    <lineage>
        <taxon>Eukaryota</taxon>
        <taxon>Viridiplantae</taxon>
        <taxon>Streptophyta</taxon>
        <taxon>Embryophyta</taxon>
        <taxon>Tracheophyta</taxon>
        <taxon>Spermatophyta</taxon>
        <taxon>Magnoliopsida</taxon>
        <taxon>eudicotyledons</taxon>
        <taxon>Gunneridae</taxon>
        <taxon>Pentapetalae</taxon>
        <taxon>Dilleniales</taxon>
        <taxon>Dilleniaceae</taxon>
        <taxon>Dillenia</taxon>
    </lineage>
</organism>
<proteinExistence type="predicted"/>
<name>A0AAN8VRN8_9MAGN</name>
<feature type="transmembrane region" description="Helical" evidence="4">
    <location>
        <begin position="176"/>
        <end position="197"/>
    </location>
</feature>
<evidence type="ECO:0000259" key="5">
    <source>
        <dbReference type="Pfam" id="PF00891"/>
    </source>
</evidence>
<dbReference type="InterPro" id="IPR001077">
    <property type="entry name" value="COMT_C"/>
</dbReference>